<dbReference type="InterPro" id="IPR050385">
    <property type="entry name" value="Archaeal_FAD_synthase"/>
</dbReference>
<proteinExistence type="predicted"/>
<protein>
    <recommendedName>
        <fullName evidence="3">Cytidyltransferase-like domain-containing protein</fullName>
    </recommendedName>
</protein>
<dbReference type="NCBIfam" id="TIGR00125">
    <property type="entry name" value="cyt_tran_rel"/>
    <property type="match status" value="1"/>
</dbReference>
<dbReference type="InterPro" id="IPR014729">
    <property type="entry name" value="Rossmann-like_a/b/a_fold"/>
</dbReference>
<dbReference type="SUPFAM" id="SSF52374">
    <property type="entry name" value="Nucleotidylyl transferase"/>
    <property type="match status" value="1"/>
</dbReference>
<dbReference type="EMBL" id="MFLU01000015">
    <property type="protein sequence ID" value="OGG74819.1"/>
    <property type="molecule type" value="Genomic_DNA"/>
</dbReference>
<dbReference type="InterPro" id="IPR004821">
    <property type="entry name" value="Cyt_trans-like"/>
</dbReference>
<evidence type="ECO:0000313" key="5">
    <source>
        <dbReference type="Proteomes" id="UP000178587"/>
    </source>
</evidence>
<evidence type="ECO:0000313" key="4">
    <source>
        <dbReference type="EMBL" id="OGG74819.1"/>
    </source>
</evidence>
<gene>
    <name evidence="4" type="ORF">A3A34_00310</name>
</gene>
<organism evidence="4 5">
    <name type="scientific">Candidatus Kaiserbacteria bacterium RIFCSPLOWO2_01_FULL_50_24</name>
    <dbReference type="NCBI Taxonomy" id="1798507"/>
    <lineage>
        <taxon>Bacteria</taxon>
        <taxon>Candidatus Kaiseribacteriota</taxon>
    </lineage>
</organism>
<comment type="caution">
    <text evidence="4">The sequence shown here is derived from an EMBL/GenBank/DDBJ whole genome shotgun (WGS) entry which is preliminary data.</text>
</comment>
<keyword evidence="1" id="KW-0808">Transferase</keyword>
<keyword evidence="2" id="KW-0548">Nucleotidyltransferase</keyword>
<sequence length="156" mass="18378">MADAKKSRKRKRVGITAGAFDLCHAGHFLMFDEARRACDYLIVCLQEDPSRDRPEKNKPVMTLAERMIILRGIKYIDEIVPYKTERDLYNILRTRKPDIRIIGADWRGKLFTGHDLPIKMHYNSRSHNYSSSALRERVWKEENAKRTKSKKSRRSK</sequence>
<evidence type="ECO:0000256" key="2">
    <source>
        <dbReference type="ARBA" id="ARBA00022695"/>
    </source>
</evidence>
<dbReference type="Proteomes" id="UP000178587">
    <property type="component" value="Unassembled WGS sequence"/>
</dbReference>
<dbReference type="GO" id="GO:0016779">
    <property type="term" value="F:nucleotidyltransferase activity"/>
    <property type="evidence" value="ECO:0007669"/>
    <property type="project" value="UniProtKB-KW"/>
</dbReference>
<dbReference type="Pfam" id="PF01467">
    <property type="entry name" value="CTP_transf_like"/>
    <property type="match status" value="1"/>
</dbReference>
<name>A0A1F6EMD8_9BACT</name>
<reference evidence="4 5" key="1">
    <citation type="journal article" date="2016" name="Nat. Commun.">
        <title>Thousands of microbial genomes shed light on interconnected biogeochemical processes in an aquifer system.</title>
        <authorList>
            <person name="Anantharaman K."/>
            <person name="Brown C.T."/>
            <person name="Hug L.A."/>
            <person name="Sharon I."/>
            <person name="Castelle C.J."/>
            <person name="Probst A.J."/>
            <person name="Thomas B.C."/>
            <person name="Singh A."/>
            <person name="Wilkins M.J."/>
            <person name="Karaoz U."/>
            <person name="Brodie E.L."/>
            <person name="Williams K.H."/>
            <person name="Hubbard S.S."/>
            <person name="Banfield J.F."/>
        </authorList>
    </citation>
    <scope>NUCLEOTIDE SEQUENCE [LARGE SCALE GENOMIC DNA]</scope>
</reference>
<dbReference type="STRING" id="1798507.A3A34_00310"/>
<dbReference type="PANTHER" id="PTHR43793">
    <property type="entry name" value="FAD SYNTHASE"/>
    <property type="match status" value="1"/>
</dbReference>
<dbReference type="AlphaFoldDB" id="A0A1F6EMD8"/>
<dbReference type="Gene3D" id="3.40.50.620">
    <property type="entry name" value="HUPs"/>
    <property type="match status" value="1"/>
</dbReference>
<evidence type="ECO:0000259" key="3">
    <source>
        <dbReference type="Pfam" id="PF01467"/>
    </source>
</evidence>
<dbReference type="PANTHER" id="PTHR43793:SF1">
    <property type="entry name" value="FAD SYNTHASE"/>
    <property type="match status" value="1"/>
</dbReference>
<feature type="domain" description="Cytidyltransferase-like" evidence="3">
    <location>
        <begin position="15"/>
        <end position="137"/>
    </location>
</feature>
<evidence type="ECO:0000256" key="1">
    <source>
        <dbReference type="ARBA" id="ARBA00022679"/>
    </source>
</evidence>
<accession>A0A1F6EMD8</accession>